<dbReference type="PATRIC" id="fig|1191523.3.peg.1903"/>
<dbReference type="InterPro" id="IPR033942">
    <property type="entry name" value="IMPase"/>
</dbReference>
<dbReference type="Proteomes" id="UP000009011">
    <property type="component" value="Chromosome"/>
</dbReference>
<dbReference type="GO" id="GO:0006021">
    <property type="term" value="P:inositol biosynthetic process"/>
    <property type="evidence" value="ECO:0007669"/>
    <property type="project" value="UniProtKB-UniPathway"/>
</dbReference>
<keyword evidence="7 8" id="KW-0460">Magnesium</keyword>
<evidence type="ECO:0000256" key="3">
    <source>
        <dbReference type="ARBA" id="ARBA00005152"/>
    </source>
</evidence>
<dbReference type="KEGG" id="mro:MROS_1793"/>
<dbReference type="PANTHER" id="PTHR20854:SF4">
    <property type="entry name" value="INOSITOL-1-MONOPHOSPHATASE-RELATED"/>
    <property type="match status" value="1"/>
</dbReference>
<reference evidence="10 11" key="1">
    <citation type="journal article" date="2013" name="PLoS ONE">
        <title>Genomic analysis of Melioribacter roseus, facultatively anaerobic organotrophic bacterium representing a novel deep lineage within Bacteriodetes/Chlorobi group.</title>
        <authorList>
            <person name="Kadnikov V.V."/>
            <person name="Mardanov A.V."/>
            <person name="Podosokorskaya O.A."/>
            <person name="Gavrilov S.N."/>
            <person name="Kublanov I.V."/>
            <person name="Beletsky A.V."/>
            <person name="Bonch-Osmolovskaya E.A."/>
            <person name="Ravin N.V."/>
        </authorList>
    </citation>
    <scope>NUCLEOTIDE SEQUENCE [LARGE SCALE GENOMIC DNA]</scope>
    <source>
        <strain evidence="11">JCM 17771 / P3M-2</strain>
    </source>
</reference>
<dbReference type="RefSeq" id="WP_014856459.1">
    <property type="nucleotide sequence ID" value="NC_018178.1"/>
</dbReference>
<name>I6YWT0_MELRP</name>
<keyword evidence="5 8" id="KW-0479">Metal-binding</keyword>
<dbReference type="InterPro" id="IPR020552">
    <property type="entry name" value="Inositol_monoPase_Li-sen"/>
</dbReference>
<evidence type="ECO:0000256" key="9">
    <source>
        <dbReference type="RuleBase" id="RU364068"/>
    </source>
</evidence>
<dbReference type="PRINTS" id="PR00377">
    <property type="entry name" value="IMPHPHTASES"/>
</dbReference>
<dbReference type="SUPFAM" id="SSF56655">
    <property type="entry name" value="Carbohydrate phosphatase"/>
    <property type="match status" value="1"/>
</dbReference>
<dbReference type="STRING" id="1191523.MROS_1793"/>
<sequence>MLDKVIEAAQIAGEIIKEGYRKNISIEYKTNLANLVTEIDKKSEEAIINFISKEFPGHSVLAEESGIKERDSEYKWIIDPLDGTTNFAHGLPIFSVSIAVQRSDEVICGVVYDVMREAIYSAEKGGGAFCNGRKLKVSLNDDLRKSLLVTGFPYNIDENPGHAIERFVIFLKNSRAVRRLGSAAIDLCYVAEGIFDGFWEVSLNPWDMAAGKLIVEEAGGVVTNFNNEPLDLAGKQILATNGKIHDKMLKLLNSV</sequence>
<dbReference type="UniPathway" id="UPA00823">
    <property type="reaction ID" value="UER00788"/>
</dbReference>
<dbReference type="InterPro" id="IPR000760">
    <property type="entry name" value="Inositol_monophosphatase-like"/>
</dbReference>
<dbReference type="EC" id="3.1.3.25" evidence="9"/>
<feature type="binding site" evidence="8">
    <location>
        <position position="81"/>
    </location>
    <ligand>
        <name>Mg(2+)</name>
        <dbReference type="ChEBI" id="CHEBI:18420"/>
        <label>1</label>
        <note>catalytic</note>
    </ligand>
</feature>
<gene>
    <name evidence="10" type="ordered locus">MROS_1793</name>
</gene>
<dbReference type="GO" id="GO:0046854">
    <property type="term" value="P:phosphatidylinositol phosphate biosynthetic process"/>
    <property type="evidence" value="ECO:0007669"/>
    <property type="project" value="InterPro"/>
</dbReference>
<dbReference type="Gene3D" id="3.30.540.10">
    <property type="entry name" value="Fructose-1,6-Bisphosphatase, subunit A, domain 1"/>
    <property type="match status" value="1"/>
</dbReference>
<dbReference type="PROSITE" id="PS00629">
    <property type="entry name" value="IMP_1"/>
    <property type="match status" value="1"/>
</dbReference>
<evidence type="ECO:0000313" key="11">
    <source>
        <dbReference type="Proteomes" id="UP000009011"/>
    </source>
</evidence>
<dbReference type="InterPro" id="IPR020583">
    <property type="entry name" value="Inositol_monoP_metal-BS"/>
</dbReference>
<accession>I6YWT0</accession>
<comment type="similarity">
    <text evidence="4 9">Belongs to the inositol monophosphatase superfamily.</text>
</comment>
<evidence type="ECO:0000256" key="7">
    <source>
        <dbReference type="ARBA" id="ARBA00022842"/>
    </source>
</evidence>
<feature type="binding site" evidence="8">
    <location>
        <position position="82"/>
    </location>
    <ligand>
        <name>Mg(2+)</name>
        <dbReference type="ChEBI" id="CHEBI:18420"/>
        <label>1</label>
        <note>catalytic</note>
    </ligand>
</feature>
<evidence type="ECO:0000256" key="1">
    <source>
        <dbReference type="ARBA" id="ARBA00001033"/>
    </source>
</evidence>
<evidence type="ECO:0000256" key="6">
    <source>
        <dbReference type="ARBA" id="ARBA00022801"/>
    </source>
</evidence>
<comment type="catalytic activity">
    <reaction evidence="1 9">
        <text>a myo-inositol phosphate + H2O = myo-inositol + phosphate</text>
        <dbReference type="Rhea" id="RHEA:24056"/>
        <dbReference type="ChEBI" id="CHEBI:15377"/>
        <dbReference type="ChEBI" id="CHEBI:17268"/>
        <dbReference type="ChEBI" id="CHEBI:43474"/>
        <dbReference type="ChEBI" id="CHEBI:84139"/>
        <dbReference type="EC" id="3.1.3.25"/>
    </reaction>
</comment>
<comment type="pathway">
    <text evidence="3">Polyol metabolism; myo-inositol biosynthesis; myo-inositol from D-glucose 6-phosphate: step 2/2.</text>
</comment>
<keyword evidence="11" id="KW-1185">Reference proteome</keyword>
<dbReference type="Pfam" id="PF00459">
    <property type="entry name" value="Inositol_P"/>
    <property type="match status" value="1"/>
</dbReference>
<feature type="binding site" evidence="8">
    <location>
        <position position="79"/>
    </location>
    <ligand>
        <name>Mg(2+)</name>
        <dbReference type="ChEBI" id="CHEBI:18420"/>
        <label>1</label>
        <note>catalytic</note>
    </ligand>
</feature>
<dbReference type="GO" id="GO:0008934">
    <property type="term" value="F:inositol monophosphate 1-phosphatase activity"/>
    <property type="evidence" value="ECO:0007669"/>
    <property type="project" value="InterPro"/>
</dbReference>
<dbReference type="OrthoDB" id="9772456at2"/>
<dbReference type="eggNOG" id="COG0483">
    <property type="taxonomic scope" value="Bacteria"/>
</dbReference>
<evidence type="ECO:0000256" key="8">
    <source>
        <dbReference type="PIRSR" id="PIRSR600760-2"/>
    </source>
</evidence>
<dbReference type="HOGENOM" id="CLU_044118_0_2_10"/>
<dbReference type="EMBL" id="CP003557">
    <property type="protein sequence ID" value="AFN75027.1"/>
    <property type="molecule type" value="Genomic_DNA"/>
</dbReference>
<protein>
    <recommendedName>
        <fullName evidence="9">Inositol-1-monophosphatase</fullName>
        <ecNumber evidence="9">3.1.3.25</ecNumber>
    </recommendedName>
</protein>
<evidence type="ECO:0000256" key="4">
    <source>
        <dbReference type="ARBA" id="ARBA00009759"/>
    </source>
</evidence>
<dbReference type="CDD" id="cd01639">
    <property type="entry name" value="IMPase"/>
    <property type="match status" value="1"/>
</dbReference>
<feature type="binding site" evidence="8">
    <location>
        <position position="207"/>
    </location>
    <ligand>
        <name>Mg(2+)</name>
        <dbReference type="ChEBI" id="CHEBI:18420"/>
        <label>1</label>
        <note>catalytic</note>
    </ligand>
</feature>
<dbReference type="GO" id="GO:0046872">
    <property type="term" value="F:metal ion binding"/>
    <property type="evidence" value="ECO:0007669"/>
    <property type="project" value="UniProtKB-KW"/>
</dbReference>
<dbReference type="InterPro" id="IPR020550">
    <property type="entry name" value="Inositol_monophosphatase_CS"/>
</dbReference>
<proteinExistence type="inferred from homology"/>
<dbReference type="PANTHER" id="PTHR20854">
    <property type="entry name" value="INOSITOL MONOPHOSPHATASE"/>
    <property type="match status" value="1"/>
</dbReference>
<dbReference type="GO" id="GO:0007165">
    <property type="term" value="P:signal transduction"/>
    <property type="evidence" value="ECO:0007669"/>
    <property type="project" value="TreeGrafter"/>
</dbReference>
<organism evidence="10 11">
    <name type="scientific">Melioribacter roseus (strain DSM 23840 / JCM 17771 / VKM B-2668 / P3M-2)</name>
    <dbReference type="NCBI Taxonomy" id="1191523"/>
    <lineage>
        <taxon>Bacteria</taxon>
        <taxon>Pseudomonadati</taxon>
        <taxon>Ignavibacteriota</taxon>
        <taxon>Ignavibacteria</taxon>
        <taxon>Ignavibacteriales</taxon>
        <taxon>Melioribacteraceae</taxon>
        <taxon>Melioribacter</taxon>
    </lineage>
</organism>
<dbReference type="Gene3D" id="3.40.190.80">
    <property type="match status" value="1"/>
</dbReference>
<dbReference type="PRINTS" id="PR00378">
    <property type="entry name" value="LIIMPHPHTASE"/>
</dbReference>
<dbReference type="AlphaFoldDB" id="I6YWT0"/>
<dbReference type="FunFam" id="3.30.540.10:FF:000003">
    <property type="entry name" value="Inositol-1-monophosphatase"/>
    <property type="match status" value="1"/>
</dbReference>
<dbReference type="PROSITE" id="PS00630">
    <property type="entry name" value="IMP_2"/>
    <property type="match status" value="1"/>
</dbReference>
<evidence type="ECO:0000256" key="5">
    <source>
        <dbReference type="ARBA" id="ARBA00022723"/>
    </source>
</evidence>
<evidence type="ECO:0000256" key="2">
    <source>
        <dbReference type="ARBA" id="ARBA00001946"/>
    </source>
</evidence>
<evidence type="ECO:0000313" key="10">
    <source>
        <dbReference type="EMBL" id="AFN75027.1"/>
    </source>
</evidence>
<comment type="cofactor">
    <cofactor evidence="2 8 9">
        <name>Mg(2+)</name>
        <dbReference type="ChEBI" id="CHEBI:18420"/>
    </cofactor>
</comment>
<dbReference type="FunFam" id="3.40.190.80:FF:000002">
    <property type="entry name" value="Inositol-1-monophosphatase"/>
    <property type="match status" value="1"/>
</dbReference>
<feature type="binding site" evidence="8">
    <location>
        <position position="63"/>
    </location>
    <ligand>
        <name>Mg(2+)</name>
        <dbReference type="ChEBI" id="CHEBI:18420"/>
        <label>1</label>
        <note>catalytic</note>
    </ligand>
</feature>
<keyword evidence="6 9" id="KW-0378">Hydrolase</keyword>